<name>A0A151IIY1_9HYME</name>
<keyword evidence="4" id="KW-0548">Nucleotidyltransferase</keyword>
<evidence type="ECO:0000256" key="3">
    <source>
        <dbReference type="ARBA" id="ARBA00022679"/>
    </source>
</evidence>
<evidence type="ECO:0000313" key="10">
    <source>
        <dbReference type="EMBL" id="KYN02857.1"/>
    </source>
</evidence>
<evidence type="ECO:0000256" key="7">
    <source>
        <dbReference type="ARBA" id="ARBA00023125"/>
    </source>
</evidence>
<dbReference type="GO" id="GO:0000166">
    <property type="term" value="F:nucleotide binding"/>
    <property type="evidence" value="ECO:0007669"/>
    <property type="project" value="InterPro"/>
</dbReference>
<dbReference type="Gene3D" id="3.90.1600.10">
    <property type="entry name" value="Palm domain of DNA polymerase"/>
    <property type="match status" value="1"/>
</dbReference>
<accession>A0A151IIY1</accession>
<evidence type="ECO:0000256" key="8">
    <source>
        <dbReference type="ARBA" id="ARBA00049244"/>
    </source>
</evidence>
<dbReference type="AlphaFoldDB" id="A0A151IIY1"/>
<comment type="similarity">
    <text evidence="1">Belongs to the DNA polymerase type-B family.</text>
</comment>
<proteinExistence type="inferred from homology"/>
<dbReference type="InterPro" id="IPR043502">
    <property type="entry name" value="DNA/RNA_pol_sf"/>
</dbReference>
<dbReference type="GO" id="GO:0006260">
    <property type="term" value="P:DNA replication"/>
    <property type="evidence" value="ECO:0007669"/>
    <property type="project" value="UniProtKB-KW"/>
</dbReference>
<evidence type="ECO:0000313" key="11">
    <source>
        <dbReference type="Proteomes" id="UP000078542"/>
    </source>
</evidence>
<sequence length="573" mass="66749">MSLSVHLSEENFNLLTRKGIFPYEYIDCSEKLNESSLPPRKLFYSSLTEGTVSESDYAHTVNLWQRFFIQTLGEYSDLYLKTDVLLLADVFENFCDSCVARYGLDPAYYYTLPGFTWDAMLKHTGVKFELLTDIDMVMFVERGIRDGLSQCSNRYARANKYIPSYGPSKQSSYLMYYDVNNLYGWAICQPLPNADFRWVDDVQNSDFSTIALDSPTGYILEVELEYPQHLHDGHTDGLPFRPTREEPPGKRDEKLLATLCDKQRYVFHYRNLQQCTRHGLRIVKVHRILQFTQSPWLRDYIELNTKFRTLAKNDFEKNLYKLMNNAVFGKTMENVRDRVDVKLLTKWEGRYGAEAMIAKPNFYSRSVFSENLVAIELRKLEVKFDKPIYVGMCILDISKTCLYEFHHEFMAPLFREKCKIIYTDTDSLIYHVECDDVYEIIKRDINRFDTSDYSIDNPYSIPLANKKVPGLMKDENNGAIMTEFVGLRAKMYALRVQGKKDTKKAKSVKSNVVARSITYDDFTRCLNDAIEMTRRQSCIRSKLHEVYTISETKIALSPCCASEIQNVALRRHL</sequence>
<dbReference type="GO" id="GO:0003887">
    <property type="term" value="F:DNA-directed DNA polymerase activity"/>
    <property type="evidence" value="ECO:0007669"/>
    <property type="project" value="UniProtKB-KW"/>
</dbReference>
<organism evidence="10 11">
    <name type="scientific">Cyphomyrmex costatus</name>
    <dbReference type="NCBI Taxonomy" id="456900"/>
    <lineage>
        <taxon>Eukaryota</taxon>
        <taxon>Metazoa</taxon>
        <taxon>Ecdysozoa</taxon>
        <taxon>Arthropoda</taxon>
        <taxon>Hexapoda</taxon>
        <taxon>Insecta</taxon>
        <taxon>Pterygota</taxon>
        <taxon>Neoptera</taxon>
        <taxon>Endopterygota</taxon>
        <taxon>Hymenoptera</taxon>
        <taxon>Apocrita</taxon>
        <taxon>Aculeata</taxon>
        <taxon>Formicoidea</taxon>
        <taxon>Formicidae</taxon>
        <taxon>Myrmicinae</taxon>
        <taxon>Cyphomyrmex</taxon>
    </lineage>
</organism>
<keyword evidence="6" id="KW-0239">DNA-directed DNA polymerase</keyword>
<dbReference type="GO" id="GO:0003677">
    <property type="term" value="F:DNA binding"/>
    <property type="evidence" value="ECO:0007669"/>
    <property type="project" value="UniProtKB-KW"/>
</dbReference>
<dbReference type="Pfam" id="PF03175">
    <property type="entry name" value="DNA_pol_B_2"/>
    <property type="match status" value="1"/>
</dbReference>
<protein>
    <recommendedName>
        <fullName evidence="2">DNA-directed DNA polymerase</fullName>
        <ecNumber evidence="2">2.7.7.7</ecNumber>
    </recommendedName>
</protein>
<keyword evidence="5" id="KW-0235">DNA replication</keyword>
<dbReference type="InterPro" id="IPR004868">
    <property type="entry name" value="DNA-dir_DNA_pol_B_mt/vir"/>
</dbReference>
<dbReference type="PANTHER" id="PTHR31511:SF12">
    <property type="entry name" value="RHO TERMINATION FACTOR N-TERMINAL DOMAIN-CONTAINING PROTEIN"/>
    <property type="match status" value="1"/>
</dbReference>
<evidence type="ECO:0000256" key="5">
    <source>
        <dbReference type="ARBA" id="ARBA00022705"/>
    </source>
</evidence>
<dbReference type="STRING" id="456900.A0A151IIY1"/>
<evidence type="ECO:0000256" key="1">
    <source>
        <dbReference type="ARBA" id="ARBA00005755"/>
    </source>
</evidence>
<dbReference type="EMBL" id="KQ977416">
    <property type="protein sequence ID" value="KYN02857.1"/>
    <property type="molecule type" value="Genomic_DNA"/>
</dbReference>
<keyword evidence="11" id="KW-1185">Reference proteome</keyword>
<dbReference type="InterPro" id="IPR023211">
    <property type="entry name" value="DNA_pol_palm_dom_sf"/>
</dbReference>
<evidence type="ECO:0000256" key="2">
    <source>
        <dbReference type="ARBA" id="ARBA00012417"/>
    </source>
</evidence>
<reference evidence="10 11" key="1">
    <citation type="submission" date="2016-03" db="EMBL/GenBank/DDBJ databases">
        <title>Cyphomyrmex costatus WGS genome.</title>
        <authorList>
            <person name="Nygaard S."/>
            <person name="Hu H."/>
            <person name="Boomsma J."/>
            <person name="Zhang G."/>
        </authorList>
    </citation>
    <scope>NUCLEOTIDE SEQUENCE [LARGE SCALE GENOMIC DNA]</scope>
    <source>
        <strain evidence="10">MS0001</strain>
        <tissue evidence="10">Whole body</tissue>
    </source>
</reference>
<dbReference type="Proteomes" id="UP000078542">
    <property type="component" value="Unassembled WGS sequence"/>
</dbReference>
<keyword evidence="7" id="KW-0238">DNA-binding</keyword>
<evidence type="ECO:0000256" key="6">
    <source>
        <dbReference type="ARBA" id="ARBA00022932"/>
    </source>
</evidence>
<comment type="catalytic activity">
    <reaction evidence="8">
        <text>DNA(n) + a 2'-deoxyribonucleoside 5'-triphosphate = DNA(n+1) + diphosphate</text>
        <dbReference type="Rhea" id="RHEA:22508"/>
        <dbReference type="Rhea" id="RHEA-COMP:17339"/>
        <dbReference type="Rhea" id="RHEA-COMP:17340"/>
        <dbReference type="ChEBI" id="CHEBI:33019"/>
        <dbReference type="ChEBI" id="CHEBI:61560"/>
        <dbReference type="ChEBI" id="CHEBI:173112"/>
        <dbReference type="EC" id="2.7.7.7"/>
    </reaction>
</comment>
<feature type="domain" description="DNA-directed DNA polymerase family B mitochondria/virus" evidence="9">
    <location>
        <begin position="10"/>
        <end position="409"/>
    </location>
</feature>
<gene>
    <name evidence="10" type="ORF">ALC62_06314</name>
</gene>
<keyword evidence="3" id="KW-0808">Transferase</keyword>
<dbReference type="EC" id="2.7.7.7" evidence="2"/>
<evidence type="ECO:0000259" key="9">
    <source>
        <dbReference type="Pfam" id="PF03175"/>
    </source>
</evidence>
<dbReference type="SUPFAM" id="SSF56672">
    <property type="entry name" value="DNA/RNA polymerases"/>
    <property type="match status" value="1"/>
</dbReference>
<dbReference type="PANTHER" id="PTHR31511">
    <property type="entry name" value="PROTEIN CBG23764"/>
    <property type="match status" value="1"/>
</dbReference>
<evidence type="ECO:0000256" key="4">
    <source>
        <dbReference type="ARBA" id="ARBA00022695"/>
    </source>
</evidence>